<keyword evidence="2" id="KW-0812">Transmembrane</keyword>
<feature type="transmembrane region" description="Helical" evidence="2">
    <location>
        <begin position="47"/>
        <end position="65"/>
    </location>
</feature>
<feature type="transmembrane region" description="Helical" evidence="2">
    <location>
        <begin position="77"/>
        <end position="95"/>
    </location>
</feature>
<protein>
    <submittedName>
        <fullName evidence="3">Uncharacterized protein</fullName>
    </submittedName>
</protein>
<feature type="region of interest" description="Disordered" evidence="1">
    <location>
        <begin position="163"/>
        <end position="206"/>
    </location>
</feature>
<keyword evidence="2" id="KW-0472">Membrane</keyword>
<gene>
    <name evidence="3" type="ORF">VBRA1451_LOCUS19678</name>
</gene>
<proteinExistence type="predicted"/>
<dbReference type="AlphaFoldDB" id="A0A7S1K6C3"/>
<feature type="compositionally biased region" description="Polar residues" evidence="1">
    <location>
        <begin position="171"/>
        <end position="180"/>
    </location>
</feature>
<accession>A0A7S1K6C3</accession>
<evidence type="ECO:0000256" key="2">
    <source>
        <dbReference type="SAM" id="Phobius"/>
    </source>
</evidence>
<dbReference type="EMBL" id="HBGB01033393">
    <property type="protein sequence ID" value="CAD9064608.1"/>
    <property type="molecule type" value="Transcribed_RNA"/>
</dbReference>
<name>A0A7S1K6C3_9ALVE</name>
<evidence type="ECO:0000256" key="1">
    <source>
        <dbReference type="SAM" id="MobiDB-lite"/>
    </source>
</evidence>
<sequence>MLPIGLNAESDGQRIKIALICLAVGKPFLSLVTNTSRFLKDGPSTNTSPFIFVAVIGYLLVPRILQAKMMKLSTKVLFSFLFASLDLLADILLPYGDLICMAIGRWFASQTSQQTLFHPFHRIRAARQPSDQKHGFSDIGIDGLDEDPQAKAVSRNMITLSPADIPPQQLAGRSSSSIISGDQPVRPGLSLESTSSRRSSDGRVMKRDLSLRSTMSSIASDPRSIYVMCDVHPRYLRAISDQIHGFNLSQLTVLILLNLLQLTLEQIIQPSFGRLAERLWFLFGSVDDKSEQPAIAEERGGAKGGPHPRGVALLELPRALLLAVPLDFSIPPSLPGRPAFRQEH</sequence>
<organism evidence="3">
    <name type="scientific">Vitrella brassicaformis</name>
    <dbReference type="NCBI Taxonomy" id="1169539"/>
    <lineage>
        <taxon>Eukaryota</taxon>
        <taxon>Sar</taxon>
        <taxon>Alveolata</taxon>
        <taxon>Colpodellida</taxon>
        <taxon>Vitrellaceae</taxon>
        <taxon>Vitrella</taxon>
    </lineage>
</organism>
<keyword evidence="2" id="KW-1133">Transmembrane helix</keyword>
<evidence type="ECO:0000313" key="3">
    <source>
        <dbReference type="EMBL" id="CAD9064608.1"/>
    </source>
</evidence>
<reference evidence="3" key="1">
    <citation type="submission" date="2021-01" db="EMBL/GenBank/DDBJ databases">
        <authorList>
            <person name="Corre E."/>
            <person name="Pelletier E."/>
            <person name="Niang G."/>
            <person name="Scheremetjew M."/>
            <person name="Finn R."/>
            <person name="Kale V."/>
            <person name="Holt S."/>
            <person name="Cochrane G."/>
            <person name="Meng A."/>
            <person name="Brown T."/>
            <person name="Cohen L."/>
        </authorList>
    </citation>
    <scope>NUCLEOTIDE SEQUENCE</scope>
    <source>
        <strain evidence="3">CCMP3346</strain>
    </source>
</reference>